<feature type="compositionally biased region" description="Low complexity" evidence="11">
    <location>
        <begin position="1151"/>
        <end position="1166"/>
    </location>
</feature>
<dbReference type="Pfam" id="PF00082">
    <property type="entry name" value="Peptidase_S8"/>
    <property type="match status" value="1"/>
</dbReference>
<dbReference type="PROSITE" id="PS51892">
    <property type="entry name" value="SUBTILASE"/>
    <property type="match status" value="1"/>
</dbReference>
<dbReference type="PANTHER" id="PTHR43806:SF65">
    <property type="entry name" value="SERINE PROTEASE APRX"/>
    <property type="match status" value="1"/>
</dbReference>
<feature type="active site" description="Charge relay system" evidence="8 9">
    <location>
        <position position="219"/>
    </location>
</feature>
<dbReference type="CDD" id="cd02133">
    <property type="entry name" value="PA_C5a_like"/>
    <property type="match status" value="1"/>
</dbReference>
<evidence type="ECO:0000313" key="13">
    <source>
        <dbReference type="EMBL" id="QDM46951.1"/>
    </source>
</evidence>
<evidence type="ECO:0000256" key="4">
    <source>
        <dbReference type="ARBA" id="ARBA00022670"/>
    </source>
</evidence>
<feature type="domain" description="SLH" evidence="12">
    <location>
        <begin position="1362"/>
        <end position="1426"/>
    </location>
</feature>
<dbReference type="Gene3D" id="3.50.30.30">
    <property type="match status" value="1"/>
</dbReference>
<dbReference type="CDD" id="cd07474">
    <property type="entry name" value="Peptidases_S8_subtilisin_Vpr-like"/>
    <property type="match status" value="1"/>
</dbReference>
<dbReference type="InterPro" id="IPR050131">
    <property type="entry name" value="Peptidase_S8_subtilisin-like"/>
</dbReference>
<dbReference type="PROSITE" id="PS00137">
    <property type="entry name" value="SUBTILASE_HIS"/>
    <property type="match status" value="1"/>
</dbReference>
<dbReference type="PROSITE" id="PS00138">
    <property type="entry name" value="SUBTILASE_SER"/>
    <property type="match status" value="1"/>
</dbReference>
<evidence type="ECO:0000259" key="12">
    <source>
        <dbReference type="PROSITE" id="PS51272"/>
    </source>
</evidence>
<evidence type="ECO:0000256" key="9">
    <source>
        <dbReference type="PROSITE-ProRule" id="PRU01240"/>
    </source>
</evidence>
<dbReference type="GeneID" id="80426755"/>
<keyword evidence="4 9" id="KW-0645">Protease</keyword>
<dbReference type="InterPro" id="IPR015500">
    <property type="entry name" value="Peptidase_S8_subtilisin-rel"/>
</dbReference>
<keyword evidence="3" id="KW-0964">Secreted</keyword>
<dbReference type="SUPFAM" id="SSF52743">
    <property type="entry name" value="Subtilisin-like"/>
    <property type="match status" value="1"/>
</dbReference>
<dbReference type="InterPro" id="IPR013783">
    <property type="entry name" value="Ig-like_fold"/>
</dbReference>
<evidence type="ECO:0000256" key="3">
    <source>
        <dbReference type="ARBA" id="ARBA00022525"/>
    </source>
</evidence>
<gene>
    <name evidence="13" type="ORF">FLT43_28415</name>
</gene>
<keyword evidence="6 9" id="KW-0378">Hydrolase</keyword>
<evidence type="ECO:0000256" key="11">
    <source>
        <dbReference type="SAM" id="MobiDB-lite"/>
    </source>
</evidence>
<dbReference type="InterPro" id="IPR036852">
    <property type="entry name" value="Peptidase_S8/S53_dom_sf"/>
</dbReference>
<dbReference type="Pfam" id="PF02225">
    <property type="entry name" value="PA"/>
    <property type="match status" value="1"/>
</dbReference>
<dbReference type="Pfam" id="PF05922">
    <property type="entry name" value="Inhibitor_I9"/>
    <property type="match status" value="1"/>
</dbReference>
<evidence type="ECO:0000256" key="1">
    <source>
        <dbReference type="ARBA" id="ARBA00011073"/>
    </source>
</evidence>
<dbReference type="InterPro" id="IPR023827">
    <property type="entry name" value="Peptidase_S8_Asp-AS"/>
</dbReference>
<protein>
    <submittedName>
        <fullName evidence="13">S8 family serine peptidase</fullName>
    </submittedName>
</protein>
<feature type="active site" description="Charge relay system" evidence="8 9">
    <location>
        <position position="579"/>
    </location>
</feature>
<dbReference type="GO" id="GO:0004252">
    <property type="term" value="F:serine-type endopeptidase activity"/>
    <property type="evidence" value="ECO:0007669"/>
    <property type="project" value="UniProtKB-UniRule"/>
</dbReference>
<dbReference type="Proteomes" id="UP000315377">
    <property type="component" value="Chromosome"/>
</dbReference>
<dbReference type="Gene3D" id="3.40.50.200">
    <property type="entry name" value="Peptidase S8/S53 domain"/>
    <property type="match status" value="1"/>
</dbReference>
<dbReference type="Gene3D" id="2.60.40.680">
    <property type="match status" value="1"/>
</dbReference>
<keyword evidence="7 9" id="KW-0720">Serine protease</keyword>
<dbReference type="InterPro" id="IPR010259">
    <property type="entry name" value="S8pro/Inhibitor_I9"/>
</dbReference>
<evidence type="ECO:0000256" key="10">
    <source>
        <dbReference type="RuleBase" id="RU003355"/>
    </source>
</evidence>
<feature type="active site" description="Charge relay system" evidence="8 9">
    <location>
        <position position="267"/>
    </location>
</feature>
<feature type="domain" description="SLH" evidence="12">
    <location>
        <begin position="1457"/>
        <end position="1517"/>
    </location>
</feature>
<feature type="compositionally biased region" description="Basic and acidic residues" evidence="11">
    <location>
        <begin position="1130"/>
        <end position="1144"/>
    </location>
</feature>
<keyword evidence="5" id="KW-0732">Signal</keyword>
<dbReference type="InterPro" id="IPR023828">
    <property type="entry name" value="Peptidase_S8_Ser-AS"/>
</dbReference>
<evidence type="ECO:0000256" key="6">
    <source>
        <dbReference type="ARBA" id="ARBA00022801"/>
    </source>
</evidence>
<dbReference type="InterPro" id="IPR022398">
    <property type="entry name" value="Peptidase_S8_His-AS"/>
</dbReference>
<reference evidence="13 14" key="1">
    <citation type="submission" date="2019-07" db="EMBL/GenBank/DDBJ databases">
        <title>Paenibacillus thiaminolyticus NRRL B-4156.</title>
        <authorList>
            <person name="Hehnly C."/>
            <person name="Zhang L."/>
        </authorList>
    </citation>
    <scope>NUCLEOTIDE SEQUENCE [LARGE SCALE GENOMIC DNA]</scope>
    <source>
        <strain evidence="13 14">NRRL B-4156</strain>
    </source>
</reference>
<dbReference type="PROSITE" id="PS00136">
    <property type="entry name" value="SUBTILASE_ASP"/>
    <property type="match status" value="1"/>
</dbReference>
<dbReference type="PANTHER" id="PTHR43806">
    <property type="entry name" value="PEPTIDASE S8"/>
    <property type="match status" value="1"/>
</dbReference>
<dbReference type="EMBL" id="CP041405">
    <property type="protein sequence ID" value="QDM46951.1"/>
    <property type="molecule type" value="Genomic_DNA"/>
</dbReference>
<name>A0AAP9E198_PANTH</name>
<evidence type="ECO:0000256" key="8">
    <source>
        <dbReference type="PIRSR" id="PIRSR615500-1"/>
    </source>
</evidence>
<accession>A0AAP9E198</accession>
<evidence type="ECO:0000313" key="14">
    <source>
        <dbReference type="Proteomes" id="UP000315377"/>
    </source>
</evidence>
<comment type="similarity">
    <text evidence="1 9 10">Belongs to the peptidase S8 family.</text>
</comment>
<dbReference type="Pfam" id="PF00395">
    <property type="entry name" value="SLH"/>
    <property type="match status" value="2"/>
</dbReference>
<keyword evidence="2" id="KW-0134">Cell wall</keyword>
<dbReference type="PRINTS" id="PR00723">
    <property type="entry name" value="SUBTILISIN"/>
</dbReference>
<dbReference type="InterPro" id="IPR000209">
    <property type="entry name" value="Peptidase_S8/S53_dom"/>
</dbReference>
<dbReference type="InterPro" id="IPR046450">
    <property type="entry name" value="PA_dom_sf"/>
</dbReference>
<dbReference type="InterPro" id="IPR034213">
    <property type="entry name" value="S8_Vpr-like"/>
</dbReference>
<evidence type="ECO:0000256" key="5">
    <source>
        <dbReference type="ARBA" id="ARBA00022729"/>
    </source>
</evidence>
<organism evidence="13 14">
    <name type="scientific">Paenibacillus thiaminolyticus</name>
    <name type="common">Bacillus thiaminolyticus</name>
    <dbReference type="NCBI Taxonomy" id="49283"/>
    <lineage>
        <taxon>Bacteria</taxon>
        <taxon>Bacillati</taxon>
        <taxon>Bacillota</taxon>
        <taxon>Bacilli</taxon>
        <taxon>Bacillales</taxon>
        <taxon>Paenibacillaceae</taxon>
        <taxon>Paenibacillus</taxon>
    </lineage>
</organism>
<dbReference type="Gene3D" id="2.60.40.10">
    <property type="entry name" value="Immunoglobulins"/>
    <property type="match status" value="1"/>
</dbReference>
<dbReference type="SUPFAM" id="SSF52025">
    <property type="entry name" value="PA domain"/>
    <property type="match status" value="1"/>
</dbReference>
<dbReference type="InterPro" id="IPR001119">
    <property type="entry name" value="SLH_dom"/>
</dbReference>
<dbReference type="GO" id="GO:0006508">
    <property type="term" value="P:proteolysis"/>
    <property type="evidence" value="ECO:0007669"/>
    <property type="project" value="UniProtKB-KW"/>
</dbReference>
<dbReference type="PROSITE" id="PS51272">
    <property type="entry name" value="SLH"/>
    <property type="match status" value="2"/>
</dbReference>
<evidence type="ECO:0000256" key="7">
    <source>
        <dbReference type="ARBA" id="ARBA00022825"/>
    </source>
</evidence>
<feature type="region of interest" description="Disordered" evidence="11">
    <location>
        <begin position="1126"/>
        <end position="1174"/>
    </location>
</feature>
<dbReference type="RefSeq" id="WP_087441256.1">
    <property type="nucleotide sequence ID" value="NZ_CABMNB010000019.1"/>
</dbReference>
<sequence>MRPHSFRKLMSLVLSALLLAGMVFPGVSGATEKMDWSASETKQQLQSQIKDQIATKLQLPRSSELNLSDVTPQNFVPPSDSSDIITVIVELQNEPLKVAEAQAANTYSLFANDVESDIRQEHQQFRTALNQLDASIRYEFNNVFNGFSISIPANKVDDLLTIPGVKAVFPNVEIQAIPNEPSAYGDSTYMHKSAPHIGAKHLWEDLGLKGKGIKVGVLDTGVDYKHPSLKDAFKGGYDFVLGKPDPMETEPDKSKPIIDGKEYHTTHGTHVAGTIVGRGNYDNPGDSGKVRGVAPEADLYAYRVLGPYGRGSSENIVRGIERAVYEDQLDVINLSLGADYNFQYTAHSVALDNATKAGVVVVVAAGNAGPKPLTLGSPGGAHAAISVAASYPPVLTPVFEVGGLNKKFFSQLATSSPVLPVDTPLEAVYAGFGKPDDYKNKAVKGKLVVVSRGDISFGDKSRNAKKAGAAALIIFNNEAGELAATLGEGDADEFAPTYTISQADGLILKNYIASGSVKKVVRTDVEEKDMLGSFSSRGPALPDYTIKPDIAAPGVGILSSVPAWDDNYENAYGSSQGTSMASPHIAGAAALLVEYSRKNNLDLTPDEIKTLMMNNAVDLKDRTGELYKLTEQGAGRVDLKRSVEAPAIALVQETANVAVKDKPDVPFVYETGSLSFGPASPDTSLTKTIQLKRVGDRDQNYSIRVDWPDAGGTLTPSVNTVSPEQSFDVTLQLPTKADGNYEGHVILTGDGGHEIRLPASVYVGKQFEVPAIGEIEISPMIFAPKGHPDHNTTKVSIQVNKKITDFKLTVLDLNGQEIGDAHVNTSEQNPGILPVDWDGSLVGDNSVTPKDGLYYMVPVVKGEHLDKLRTLFLIDSTPPQVKIDEPVIRVDNPQERKGKITGTVYDSIVDYVNSPIQDLIEMKAVNKETNEEYEVTINSYGIFTIDIPHLKDGLNQVDIYAWDYVKNGYETPSRTISFDFDPDAVYANVKTEKKQAFTGDEFKVDIGFSVTEAVYSTSYALVYDASLTDVRVEPSVTFVTYTQKHYPDVEIDFDYETIELTDKLKAIVATTSMPPTAAYSGDGTFGTVVFSSSDPGAYKFLLFKLELESIDPVKLVYGAPDWIEIVDAPKPPDPDPEPKPEPKPEPGPSSGGSSSSSSYSSTPSQPAGKTLKSGTFTVTEKDGKKQGLLLVSSTAISSQLDDKEATEVKVDISDIAWNDVNLSDIRITRVLAEKLTASGKALLLSGKDFEVLIPAESLVDFIGKNGDLTLRLALAPLTEGEQASVLRQVASGLTVQGEKETVTKPIRIGLKWSSSAVKDARKVGVYSKDSKEAWTYYAPGVRWDKDGVRFTTASLGAYTAQEFNKTFEDIRTHWSKDKVELAAAHQLIEGKGSQNTFKPNDLVTQAEFASLLDRLTGSGKTWNDRIAEPGARDPLTREKMVVMLVQALQLKTDDAPALGFADQAKIGADARAAVAVAVSRGYIKGMGGNKFSPEGTSTRAQAATVLALVLLDLQSES</sequence>
<dbReference type="InterPro" id="IPR003137">
    <property type="entry name" value="PA_domain"/>
</dbReference>
<evidence type="ECO:0000256" key="2">
    <source>
        <dbReference type="ARBA" id="ARBA00022512"/>
    </source>
</evidence>
<proteinExistence type="inferred from homology"/>